<dbReference type="GO" id="GO:0070814">
    <property type="term" value="P:hydrogen sulfide biosynthetic process"/>
    <property type="evidence" value="ECO:0007669"/>
    <property type="project" value="UniProtKB-UniRule"/>
</dbReference>
<dbReference type="UniPathway" id="UPA00140">
    <property type="reaction ID" value="UER00206"/>
</dbReference>
<dbReference type="AlphaFoldDB" id="A2BZQ0"/>
<dbReference type="InterPro" id="IPR004511">
    <property type="entry name" value="PAPS/APS_Rdtase"/>
</dbReference>
<evidence type="ECO:0000259" key="4">
    <source>
        <dbReference type="Pfam" id="PF01507"/>
    </source>
</evidence>
<dbReference type="Proteomes" id="UP000002592">
    <property type="component" value="Chromosome"/>
</dbReference>
<comment type="subcellular location">
    <subcellularLocation>
        <location evidence="3">Cytoplasm</location>
    </subcellularLocation>
</comment>
<dbReference type="Gene3D" id="3.40.50.620">
    <property type="entry name" value="HUPs"/>
    <property type="match status" value="1"/>
</dbReference>
<sequence length="256" mass="29378">MKKESNDNYINDLRNAAQLPQPALMKSIHETSEDLEKLSPQDQLQWAFEEFDENFVVTTSFGIQSAVLLHMTKELKSSQKPKVIWVDTGYLPKETYNYAEKLTTLFELNLVVAQSSVSPARMEALNGRLWETGVQKDLEKYHQIRKVAPLEKAFSDLNVLCWASGVRKGQTKNRQSMSNIDCIRERLTLRPLLNWSKKDIFYYMEKNKLPQHPLFEKGYSTVGDWHSSGAENTNTKGRSTRFGGLSEECGIHLNTQ</sequence>
<dbReference type="PIRSF" id="PIRSF000857">
    <property type="entry name" value="PAPS_reductase"/>
    <property type="match status" value="1"/>
</dbReference>
<dbReference type="CDD" id="cd23945">
    <property type="entry name" value="PAPS_reductase"/>
    <property type="match status" value="1"/>
</dbReference>
<accession>A2BZQ0</accession>
<dbReference type="eggNOG" id="COG0175">
    <property type="taxonomic scope" value="Bacteria"/>
</dbReference>
<comment type="catalytic activity">
    <reaction evidence="3">
        <text>[thioredoxin]-disulfide + sulfite + adenosine 3',5'-bisphosphate + 2 H(+) = [thioredoxin]-dithiol + 3'-phosphoadenylyl sulfate</text>
        <dbReference type="Rhea" id="RHEA:11724"/>
        <dbReference type="Rhea" id="RHEA-COMP:10698"/>
        <dbReference type="Rhea" id="RHEA-COMP:10700"/>
        <dbReference type="ChEBI" id="CHEBI:15378"/>
        <dbReference type="ChEBI" id="CHEBI:17359"/>
        <dbReference type="ChEBI" id="CHEBI:29950"/>
        <dbReference type="ChEBI" id="CHEBI:50058"/>
        <dbReference type="ChEBI" id="CHEBI:58339"/>
        <dbReference type="ChEBI" id="CHEBI:58343"/>
        <dbReference type="EC" id="1.8.4.8"/>
    </reaction>
</comment>
<dbReference type="HOGENOM" id="CLU_044089_3_0_3"/>
<comment type="pathway">
    <text evidence="3">Sulfur metabolism; hydrogen sulfide biosynthesis; sulfite from sulfate: step 3/3.</text>
</comment>
<gene>
    <name evidence="3 5" type="primary">cysH</name>
    <name evidence="5" type="ordered locus">NATL1_01461</name>
</gene>
<dbReference type="KEGG" id="pme:NATL1_01461"/>
<comment type="function">
    <text evidence="3">Catalyzes the formation of sulfite from phosphoadenosine 5'-phosphosulfate (PAPS) using thioredoxin as an electron donor.</text>
</comment>
<evidence type="ECO:0000256" key="1">
    <source>
        <dbReference type="ARBA" id="ARBA00009732"/>
    </source>
</evidence>
<dbReference type="GO" id="GO:0019379">
    <property type="term" value="P:sulfate assimilation, phosphoadenylyl sulfate reduction by phosphoadenylyl-sulfate reductase (thioredoxin)"/>
    <property type="evidence" value="ECO:0007669"/>
    <property type="project" value="UniProtKB-UniRule"/>
</dbReference>
<keyword evidence="3" id="KW-0963">Cytoplasm</keyword>
<dbReference type="RefSeq" id="WP_011822942.1">
    <property type="nucleotide sequence ID" value="NC_008819.1"/>
</dbReference>
<dbReference type="InterPro" id="IPR002500">
    <property type="entry name" value="PAPS_reduct_dom"/>
</dbReference>
<dbReference type="EMBL" id="CP000553">
    <property type="protein sequence ID" value="ABM74710.1"/>
    <property type="molecule type" value="Genomic_DNA"/>
</dbReference>
<dbReference type="GO" id="GO:0004604">
    <property type="term" value="F:phosphoadenylyl-sulfate reductase (thioredoxin) activity"/>
    <property type="evidence" value="ECO:0007669"/>
    <property type="project" value="UniProtKB-UniRule"/>
</dbReference>
<name>A2BZQ0_PROM1</name>
<dbReference type="PANTHER" id="PTHR46509:SF1">
    <property type="entry name" value="PHOSPHOADENOSINE PHOSPHOSULFATE REDUCTASE"/>
    <property type="match status" value="1"/>
</dbReference>
<protein>
    <recommendedName>
        <fullName evidence="3">Phosphoadenosine 5'-phosphosulfate reductase</fullName>
        <shortName evidence="3">PAPS reductase</shortName>
        <ecNumber evidence="3">1.8.4.8</ecNumber>
    </recommendedName>
    <alternativeName>
        <fullName evidence="3">3'-phosphoadenylylsulfate reductase</fullName>
    </alternativeName>
    <alternativeName>
        <fullName evidence="3">PAPS reductase, thioredoxin dependent</fullName>
    </alternativeName>
    <alternativeName>
        <fullName evidence="3">PAPS sulfotransferase</fullName>
    </alternativeName>
    <alternativeName>
        <fullName evidence="3">PAdoPS reductase</fullName>
    </alternativeName>
</protein>
<dbReference type="InterPro" id="IPR014729">
    <property type="entry name" value="Rossmann-like_a/b/a_fold"/>
</dbReference>
<proteinExistence type="inferred from homology"/>
<dbReference type="HAMAP" id="MF_00063">
    <property type="entry name" value="CysH"/>
    <property type="match status" value="1"/>
</dbReference>
<feature type="domain" description="Phosphoadenosine phosphosulphate reductase" evidence="4">
    <location>
        <begin position="55"/>
        <end position="229"/>
    </location>
</feature>
<dbReference type="NCBIfam" id="TIGR00434">
    <property type="entry name" value="cysH"/>
    <property type="match status" value="1"/>
</dbReference>
<feature type="active site" description="Nucleophile; cysteine thiosulfonate intermediate" evidence="3">
    <location>
        <position position="249"/>
    </location>
</feature>
<dbReference type="EC" id="1.8.4.8" evidence="3"/>
<organism evidence="5 6">
    <name type="scientific">Prochlorococcus marinus (strain NATL1A)</name>
    <dbReference type="NCBI Taxonomy" id="167555"/>
    <lineage>
        <taxon>Bacteria</taxon>
        <taxon>Bacillati</taxon>
        <taxon>Cyanobacteriota</taxon>
        <taxon>Cyanophyceae</taxon>
        <taxon>Synechococcales</taxon>
        <taxon>Prochlorococcaceae</taxon>
        <taxon>Prochlorococcus</taxon>
    </lineage>
</organism>
<dbReference type="NCBIfam" id="NF002537">
    <property type="entry name" value="PRK02090.1"/>
    <property type="match status" value="1"/>
</dbReference>
<comment type="caution">
    <text evidence="3">Lacks conserved residue(s) required for the propagation of feature annotation.</text>
</comment>
<dbReference type="GO" id="GO:0005737">
    <property type="term" value="C:cytoplasm"/>
    <property type="evidence" value="ECO:0007669"/>
    <property type="project" value="UniProtKB-SubCell"/>
</dbReference>
<evidence type="ECO:0000313" key="6">
    <source>
        <dbReference type="Proteomes" id="UP000002592"/>
    </source>
</evidence>
<dbReference type="PANTHER" id="PTHR46509">
    <property type="entry name" value="PHOSPHOADENOSINE PHOSPHOSULFATE REDUCTASE"/>
    <property type="match status" value="1"/>
</dbReference>
<evidence type="ECO:0000256" key="3">
    <source>
        <dbReference type="HAMAP-Rule" id="MF_00063"/>
    </source>
</evidence>
<comment type="similarity">
    <text evidence="1 3">Belongs to the PAPS reductase family. CysH subfamily.</text>
</comment>
<dbReference type="SUPFAM" id="SSF52402">
    <property type="entry name" value="Adenine nucleotide alpha hydrolases-like"/>
    <property type="match status" value="1"/>
</dbReference>
<evidence type="ECO:0000256" key="2">
    <source>
        <dbReference type="ARBA" id="ARBA00023002"/>
    </source>
</evidence>
<keyword evidence="2 3" id="KW-0560">Oxidoreductase</keyword>
<evidence type="ECO:0000313" key="5">
    <source>
        <dbReference type="EMBL" id="ABM74710.1"/>
    </source>
</evidence>
<dbReference type="Pfam" id="PF01507">
    <property type="entry name" value="PAPS_reduct"/>
    <property type="match status" value="1"/>
</dbReference>
<reference evidence="6" key="1">
    <citation type="journal article" date="2007" name="PLoS Genet.">
        <title>Patterns and implications of gene gain and loss in the evolution of Prochlorococcus.</title>
        <authorList>
            <person name="Kettler G.C."/>
            <person name="Martiny A.C."/>
            <person name="Huang K."/>
            <person name="Zucker J."/>
            <person name="Coleman M.L."/>
            <person name="Rodrigue S."/>
            <person name="Chen F."/>
            <person name="Lapidus A."/>
            <person name="Ferriera S."/>
            <person name="Johnson J."/>
            <person name="Steglich C."/>
            <person name="Church G.M."/>
            <person name="Richardson P."/>
            <person name="Chisholm S.W."/>
        </authorList>
    </citation>
    <scope>NUCLEOTIDE SEQUENCE [LARGE SCALE GENOMIC DNA]</scope>
    <source>
        <strain evidence="6">NATL1A</strain>
    </source>
</reference>